<feature type="region of interest" description="Disordered" evidence="1">
    <location>
        <begin position="239"/>
        <end position="287"/>
    </location>
</feature>
<proteinExistence type="predicted"/>
<sequence length="383" mass="41365">MCECFQWYAGENCHINLKVLLIALVTIGAILLGLLIVCVVLTCLKRSSQQACSTGTGFLRYRSPTHTLDKRAMIQDSSSEGSAADHGPVSYLTPTHQPASTFGSQMKPALVHAGSRKVSGAAEFSDEGMTYSDQRDRSLTVMIPRAKYRPIPPTSPLLAMSTFGAEQKRAIAQEQQKLLNYLETGKQENRNAANKKRKQSNSTNQTNETAPPPSRKSSAPRKPSTGALVSAGFEVSATVGHKEPGSDTDMASAAILHGNGGKSGDNNHNTLASNGSHFTTLRTNDSETNMPELVAESTTDSHLDTNSRVQELTVSEARSFDETTVQPPTKSLHSNYGSNPSSRNPNDEAHTMAERDLGSTLLMPQTHLYKPDRGSDISNFDSL</sequence>
<dbReference type="AlphaFoldDB" id="A0A067RJW9"/>
<keyword evidence="5" id="KW-1185">Reference proteome</keyword>
<name>A0A067RJW9_ZOONE</name>
<dbReference type="STRING" id="136037.A0A067RJW9"/>
<dbReference type="Proteomes" id="UP000027135">
    <property type="component" value="Unassembled WGS sequence"/>
</dbReference>
<feature type="compositionally biased region" description="Polar residues" evidence="1">
    <location>
        <begin position="200"/>
        <end position="209"/>
    </location>
</feature>
<keyword evidence="2" id="KW-0812">Transmembrane</keyword>
<dbReference type="InterPro" id="IPR000742">
    <property type="entry name" value="EGF"/>
</dbReference>
<keyword evidence="2" id="KW-1133">Transmembrane helix</keyword>
<feature type="compositionally biased region" description="Polar residues" evidence="1">
    <location>
        <begin position="322"/>
        <end position="344"/>
    </location>
</feature>
<organism evidence="4 5">
    <name type="scientific">Zootermopsis nevadensis</name>
    <name type="common">Dampwood termite</name>
    <dbReference type="NCBI Taxonomy" id="136037"/>
    <lineage>
        <taxon>Eukaryota</taxon>
        <taxon>Metazoa</taxon>
        <taxon>Ecdysozoa</taxon>
        <taxon>Arthropoda</taxon>
        <taxon>Hexapoda</taxon>
        <taxon>Insecta</taxon>
        <taxon>Pterygota</taxon>
        <taxon>Neoptera</taxon>
        <taxon>Polyneoptera</taxon>
        <taxon>Dictyoptera</taxon>
        <taxon>Blattodea</taxon>
        <taxon>Blattoidea</taxon>
        <taxon>Termitoidae</taxon>
        <taxon>Termopsidae</taxon>
        <taxon>Zootermopsis</taxon>
    </lineage>
</organism>
<feature type="compositionally biased region" description="Low complexity" evidence="1">
    <location>
        <begin position="215"/>
        <end position="224"/>
    </location>
</feature>
<dbReference type="PROSITE" id="PS00022">
    <property type="entry name" value="EGF_1"/>
    <property type="match status" value="1"/>
</dbReference>
<dbReference type="OMA" id="AGENCHI"/>
<accession>A0A067RJW9</accession>
<protein>
    <recommendedName>
        <fullName evidence="3">EGF-like domain-containing protein</fullName>
    </recommendedName>
</protein>
<dbReference type="EMBL" id="KK852427">
    <property type="protein sequence ID" value="KDR24102.1"/>
    <property type="molecule type" value="Genomic_DNA"/>
</dbReference>
<keyword evidence="2" id="KW-0472">Membrane</keyword>
<feature type="region of interest" description="Disordered" evidence="1">
    <location>
        <begin position="186"/>
        <end position="227"/>
    </location>
</feature>
<evidence type="ECO:0000313" key="5">
    <source>
        <dbReference type="Proteomes" id="UP000027135"/>
    </source>
</evidence>
<evidence type="ECO:0000313" key="4">
    <source>
        <dbReference type="EMBL" id="KDR24102.1"/>
    </source>
</evidence>
<dbReference type="InParanoid" id="A0A067RJW9"/>
<feature type="transmembrane region" description="Helical" evidence="2">
    <location>
        <begin position="20"/>
        <end position="44"/>
    </location>
</feature>
<evidence type="ECO:0000256" key="1">
    <source>
        <dbReference type="SAM" id="MobiDB-lite"/>
    </source>
</evidence>
<gene>
    <name evidence="4" type="ORF">L798_03757</name>
</gene>
<dbReference type="eggNOG" id="ENOG502REJ9">
    <property type="taxonomic scope" value="Eukaryota"/>
</dbReference>
<evidence type="ECO:0000256" key="2">
    <source>
        <dbReference type="SAM" id="Phobius"/>
    </source>
</evidence>
<feature type="compositionally biased region" description="Polar residues" evidence="1">
    <location>
        <begin position="264"/>
        <end position="287"/>
    </location>
</feature>
<evidence type="ECO:0000259" key="3">
    <source>
        <dbReference type="PROSITE" id="PS00022"/>
    </source>
</evidence>
<reference evidence="4 5" key="1">
    <citation type="journal article" date="2014" name="Nat. Commun.">
        <title>Molecular traces of alternative social organization in a termite genome.</title>
        <authorList>
            <person name="Terrapon N."/>
            <person name="Li C."/>
            <person name="Robertson H.M."/>
            <person name="Ji L."/>
            <person name="Meng X."/>
            <person name="Booth W."/>
            <person name="Chen Z."/>
            <person name="Childers C.P."/>
            <person name="Glastad K.M."/>
            <person name="Gokhale K."/>
            <person name="Gowin J."/>
            <person name="Gronenberg W."/>
            <person name="Hermansen R.A."/>
            <person name="Hu H."/>
            <person name="Hunt B.G."/>
            <person name="Huylmans A.K."/>
            <person name="Khalil S.M."/>
            <person name="Mitchell R.D."/>
            <person name="Munoz-Torres M.C."/>
            <person name="Mustard J.A."/>
            <person name="Pan H."/>
            <person name="Reese J.T."/>
            <person name="Scharf M.E."/>
            <person name="Sun F."/>
            <person name="Vogel H."/>
            <person name="Xiao J."/>
            <person name="Yang W."/>
            <person name="Yang Z."/>
            <person name="Yang Z."/>
            <person name="Zhou J."/>
            <person name="Zhu J."/>
            <person name="Brent C.S."/>
            <person name="Elsik C.G."/>
            <person name="Goodisman M.A."/>
            <person name="Liberles D.A."/>
            <person name="Roe R.M."/>
            <person name="Vargo E.L."/>
            <person name="Vilcinskas A."/>
            <person name="Wang J."/>
            <person name="Bornberg-Bauer E."/>
            <person name="Korb J."/>
            <person name="Zhang G."/>
            <person name="Liebig J."/>
        </authorList>
    </citation>
    <scope>NUCLEOTIDE SEQUENCE [LARGE SCALE GENOMIC DNA]</scope>
    <source>
        <tissue evidence="4">Whole organism</tissue>
    </source>
</reference>
<feature type="region of interest" description="Disordered" evidence="1">
    <location>
        <begin position="317"/>
        <end position="349"/>
    </location>
</feature>
<feature type="domain" description="EGF-like" evidence="3">
    <location>
        <begin position="2"/>
        <end position="13"/>
    </location>
</feature>